<dbReference type="Gene3D" id="2.40.30.170">
    <property type="match status" value="1"/>
</dbReference>
<dbReference type="AlphaFoldDB" id="L0FUT5"/>
<dbReference type="InterPro" id="IPR058792">
    <property type="entry name" value="Beta-barrel_RND_2"/>
</dbReference>
<dbReference type="Pfam" id="PF25989">
    <property type="entry name" value="YknX_C"/>
    <property type="match status" value="1"/>
</dbReference>
<dbReference type="Gene3D" id="2.40.420.20">
    <property type="match status" value="1"/>
</dbReference>
<proteinExistence type="inferred from homology"/>
<feature type="domain" description="CzcB-like barrel-sandwich hybrid" evidence="3">
    <location>
        <begin position="75"/>
        <end position="207"/>
    </location>
</feature>
<evidence type="ECO:0000313" key="6">
    <source>
        <dbReference type="Proteomes" id="UP000010796"/>
    </source>
</evidence>
<keyword evidence="6" id="KW-1185">Reference proteome</keyword>
<dbReference type="Gene3D" id="1.10.287.470">
    <property type="entry name" value="Helix hairpin bin"/>
    <property type="match status" value="1"/>
</dbReference>
<evidence type="ECO:0000313" key="5">
    <source>
        <dbReference type="EMBL" id="AGA77659.1"/>
    </source>
</evidence>
<dbReference type="Pfam" id="PF25954">
    <property type="entry name" value="Beta-barrel_RND_2"/>
    <property type="match status" value="1"/>
</dbReference>
<dbReference type="HOGENOM" id="CLU_018816_1_4_10"/>
<dbReference type="PATRIC" id="fig|926556.3.peg.1478"/>
<reference evidence="6" key="1">
    <citation type="submission" date="2012-02" db="EMBL/GenBank/DDBJ databases">
        <title>The complete genome of Echinicola vietnamensis DSM 17526.</title>
        <authorList>
            <person name="Lucas S."/>
            <person name="Copeland A."/>
            <person name="Lapidus A."/>
            <person name="Glavina del Rio T."/>
            <person name="Dalin E."/>
            <person name="Tice H."/>
            <person name="Bruce D."/>
            <person name="Goodwin L."/>
            <person name="Pitluck S."/>
            <person name="Peters L."/>
            <person name="Ovchinnikova G."/>
            <person name="Teshima H."/>
            <person name="Kyrpides N."/>
            <person name="Mavromatis K."/>
            <person name="Ivanova N."/>
            <person name="Brettin T."/>
            <person name="Detter J.C."/>
            <person name="Han C."/>
            <person name="Larimer F."/>
            <person name="Land M."/>
            <person name="Hauser L."/>
            <person name="Markowitz V."/>
            <person name="Cheng J.-F."/>
            <person name="Hugenholtz P."/>
            <person name="Woyke T."/>
            <person name="Wu D."/>
            <person name="Brambilla E."/>
            <person name="Klenk H.-P."/>
            <person name="Eisen J.A."/>
        </authorList>
    </citation>
    <scope>NUCLEOTIDE SEQUENCE [LARGE SCALE GENOMIC DNA]</scope>
    <source>
        <strain evidence="6">DSM 17526 / LMG 23754 / KMM 6221</strain>
    </source>
</reference>
<dbReference type="PROSITE" id="PS51257">
    <property type="entry name" value="PROKAR_LIPOPROTEIN"/>
    <property type="match status" value="1"/>
</dbReference>
<protein>
    <submittedName>
        <fullName evidence="5">RND family efflux transporter, MFP subunit</fullName>
    </submittedName>
</protein>
<gene>
    <name evidence="5" type="ordered locus">Echvi_1391</name>
</gene>
<dbReference type="eggNOG" id="COG0845">
    <property type="taxonomic scope" value="Bacteria"/>
</dbReference>
<sequence>MKPEKAQNQNIMKKYILPILYMAIVSACSNKAEKSSMESKEGLTKKVETITVSYQNAPQALTLPAELHAFEKAGMNARVQGYVNQVRVDIGDKVSKGAVLVKIEAPEVQAAYAEARSEVESARADYMSSKDVFERLVKASGKPGTVSESDLIKAKNNAMADSTRLVAADYTARAKQQLLDYLTIRAPFNGVITQRNTDPGNLVGGNNGVPLLVIENNQKLRLKVPVPEALTGSSIAEDAVTFKVDPFPGTLFKADFYRRARSIDPETRTEMWEFVVNNQKSELNAGLFAEVQLNIQRTGGSIWVPHSAVLTTLRRKAVGKVVEGKLKWVKVKTGMKNQGTVEVFGALDTGDRILLQPNEEMTEGMPIN</sequence>
<dbReference type="InterPro" id="IPR006143">
    <property type="entry name" value="RND_pump_MFP"/>
</dbReference>
<dbReference type="EMBL" id="CP003346">
    <property type="protein sequence ID" value="AGA77659.1"/>
    <property type="molecule type" value="Genomic_DNA"/>
</dbReference>
<dbReference type="PANTHER" id="PTHR30469:SF37">
    <property type="entry name" value="RAGD PROTEIN"/>
    <property type="match status" value="1"/>
</dbReference>
<dbReference type="KEGG" id="evi:Echvi_1391"/>
<evidence type="ECO:0000259" key="4">
    <source>
        <dbReference type="Pfam" id="PF25989"/>
    </source>
</evidence>
<dbReference type="InterPro" id="IPR058647">
    <property type="entry name" value="BSH_CzcB-like"/>
</dbReference>
<dbReference type="PANTHER" id="PTHR30469">
    <property type="entry name" value="MULTIDRUG RESISTANCE PROTEIN MDTA"/>
    <property type="match status" value="1"/>
</dbReference>
<dbReference type="Pfam" id="PF25973">
    <property type="entry name" value="BSH_CzcB"/>
    <property type="match status" value="1"/>
</dbReference>
<dbReference type="GO" id="GO:0015562">
    <property type="term" value="F:efflux transmembrane transporter activity"/>
    <property type="evidence" value="ECO:0007669"/>
    <property type="project" value="TreeGrafter"/>
</dbReference>
<dbReference type="Proteomes" id="UP000010796">
    <property type="component" value="Chromosome"/>
</dbReference>
<name>L0FUT5_ECHVK</name>
<dbReference type="NCBIfam" id="TIGR01730">
    <property type="entry name" value="RND_mfp"/>
    <property type="match status" value="1"/>
</dbReference>
<evidence type="ECO:0000256" key="1">
    <source>
        <dbReference type="ARBA" id="ARBA00009477"/>
    </source>
</evidence>
<dbReference type="STRING" id="926556.Echvi_1391"/>
<feature type="domain" description="YknX-like C-terminal permuted SH3-like" evidence="4">
    <location>
        <begin position="303"/>
        <end position="367"/>
    </location>
</feature>
<accession>L0FUT5</accession>
<evidence type="ECO:0000259" key="2">
    <source>
        <dbReference type="Pfam" id="PF25954"/>
    </source>
</evidence>
<dbReference type="GO" id="GO:1990281">
    <property type="term" value="C:efflux pump complex"/>
    <property type="evidence" value="ECO:0007669"/>
    <property type="project" value="TreeGrafter"/>
</dbReference>
<dbReference type="SUPFAM" id="SSF111369">
    <property type="entry name" value="HlyD-like secretion proteins"/>
    <property type="match status" value="1"/>
</dbReference>
<evidence type="ECO:0000259" key="3">
    <source>
        <dbReference type="Pfam" id="PF25973"/>
    </source>
</evidence>
<organism evidence="5 6">
    <name type="scientific">Echinicola vietnamensis (strain DSM 17526 / LMG 23754 / KMM 6221)</name>
    <dbReference type="NCBI Taxonomy" id="926556"/>
    <lineage>
        <taxon>Bacteria</taxon>
        <taxon>Pseudomonadati</taxon>
        <taxon>Bacteroidota</taxon>
        <taxon>Cytophagia</taxon>
        <taxon>Cytophagales</taxon>
        <taxon>Cyclobacteriaceae</taxon>
        <taxon>Echinicola</taxon>
    </lineage>
</organism>
<dbReference type="Gene3D" id="2.40.50.100">
    <property type="match status" value="1"/>
</dbReference>
<feature type="domain" description="CusB-like beta-barrel" evidence="2">
    <location>
        <begin position="222"/>
        <end position="294"/>
    </location>
</feature>
<dbReference type="InterPro" id="IPR058637">
    <property type="entry name" value="YknX-like_C"/>
</dbReference>
<comment type="similarity">
    <text evidence="1">Belongs to the membrane fusion protein (MFP) (TC 8.A.1) family.</text>
</comment>